<dbReference type="PANTHER" id="PTHR18968:SF120">
    <property type="entry name" value="ACETOLACTATE SYNTHASE LARGE SUBUNIT"/>
    <property type="match status" value="1"/>
</dbReference>
<dbReference type="Pfam" id="PF02776">
    <property type="entry name" value="TPP_enzyme_N"/>
    <property type="match status" value="1"/>
</dbReference>
<dbReference type="InterPro" id="IPR011766">
    <property type="entry name" value="TPP_enzyme_TPP-bd"/>
</dbReference>
<gene>
    <name evidence="7" type="ORF">ACFOW6_13805</name>
</gene>
<dbReference type="Proteomes" id="UP001595799">
    <property type="component" value="Unassembled WGS sequence"/>
</dbReference>
<dbReference type="CDD" id="cd07035">
    <property type="entry name" value="TPP_PYR_POX_like"/>
    <property type="match status" value="1"/>
</dbReference>
<dbReference type="PROSITE" id="PS00187">
    <property type="entry name" value="TPP_ENZYMES"/>
    <property type="match status" value="1"/>
</dbReference>
<reference evidence="8" key="1">
    <citation type="journal article" date="2019" name="Int. J. Syst. Evol. Microbiol.">
        <title>The Global Catalogue of Microorganisms (GCM) 10K type strain sequencing project: providing services to taxonomists for standard genome sequencing and annotation.</title>
        <authorList>
            <consortium name="The Broad Institute Genomics Platform"/>
            <consortium name="The Broad Institute Genome Sequencing Center for Infectious Disease"/>
            <person name="Wu L."/>
            <person name="Ma J."/>
        </authorList>
    </citation>
    <scope>NUCLEOTIDE SEQUENCE [LARGE SCALE GENOMIC DNA]</scope>
    <source>
        <strain evidence="8">CECT 8472</strain>
    </source>
</reference>
<feature type="domain" description="Thiamine pyrophosphate enzyme TPP-binding" evidence="5">
    <location>
        <begin position="384"/>
        <end position="529"/>
    </location>
</feature>
<dbReference type="EMBL" id="JBHSCW010000007">
    <property type="protein sequence ID" value="MFC4352622.1"/>
    <property type="molecule type" value="Genomic_DNA"/>
</dbReference>
<evidence type="ECO:0000259" key="4">
    <source>
        <dbReference type="Pfam" id="PF00205"/>
    </source>
</evidence>
<organism evidence="7 8">
    <name type="scientific">Fodinicurvata halophila</name>
    <dbReference type="NCBI Taxonomy" id="1419723"/>
    <lineage>
        <taxon>Bacteria</taxon>
        <taxon>Pseudomonadati</taxon>
        <taxon>Pseudomonadota</taxon>
        <taxon>Alphaproteobacteria</taxon>
        <taxon>Rhodospirillales</taxon>
        <taxon>Rhodovibrionaceae</taxon>
        <taxon>Fodinicurvata</taxon>
    </lineage>
</organism>
<evidence type="ECO:0000259" key="6">
    <source>
        <dbReference type="Pfam" id="PF02776"/>
    </source>
</evidence>
<dbReference type="Gene3D" id="3.40.50.1220">
    <property type="entry name" value="TPP-binding domain"/>
    <property type="match status" value="1"/>
</dbReference>
<evidence type="ECO:0000256" key="3">
    <source>
        <dbReference type="RuleBase" id="RU362132"/>
    </source>
</evidence>
<dbReference type="RefSeq" id="WP_382422975.1">
    <property type="nucleotide sequence ID" value="NZ_JBHSCW010000007.1"/>
</dbReference>
<evidence type="ECO:0000313" key="8">
    <source>
        <dbReference type="Proteomes" id="UP001595799"/>
    </source>
</evidence>
<evidence type="ECO:0000256" key="1">
    <source>
        <dbReference type="ARBA" id="ARBA00007812"/>
    </source>
</evidence>
<dbReference type="Gene3D" id="3.40.50.970">
    <property type="match status" value="2"/>
</dbReference>
<dbReference type="InterPro" id="IPR029061">
    <property type="entry name" value="THDP-binding"/>
</dbReference>
<dbReference type="InterPro" id="IPR012001">
    <property type="entry name" value="Thiamin_PyroP_enz_TPP-bd_dom"/>
</dbReference>
<dbReference type="CDD" id="cd00568">
    <property type="entry name" value="TPP_enzymes"/>
    <property type="match status" value="1"/>
</dbReference>
<feature type="domain" description="Thiamine pyrophosphate enzyme N-terminal TPP-binding" evidence="6">
    <location>
        <begin position="3"/>
        <end position="117"/>
    </location>
</feature>
<sequence>MKTVGQLAVDSLVAQGIDRLFCVPGESYLGLLEALNGCDEIDTVVCRHESGAGFMALADARMTGRPGVACVSRGPGACNAAIAVHTAQQDGVPFILFVGQVAKDDVRRDSFQEIDYGQMFGRIAKWTAEVTDPNRMAETLLRAFQVATTGLPGPVVIAVPEDVLTAQVEAATVQPQARVRGAPDPAALEQLRGWLAEAERPLLLAGSGLENEAGRTALKDMAEAWNLPVLVSFRRQDLFDNAHPLYAGDMGLSNPASQLELLRSSDLLVTLGARLSDITSQGYSFPKMVRPEMRLAHVHADPDVLGIHFAADLALASDPVACARALGQPQAALPDRRDWLSALAAERAKIRAVTDKEQPDGVPFARVVEKVGANLTEDAIVTVDAGSFGAPIYRAIPFRPPQRLLAPISGAMGFGVPAAVAAGLRTPERPVICFVGDGGLLMTGSELAVALERELPLKVIVSENNVYGSILLHQERDYPGHWTGTTFTNPDLETLGKAYGCAVTRLETLADLDRLPELIARPGPQFIVVTSSVQALLAPVRPAAKHEG</sequence>
<proteinExistence type="inferred from homology"/>
<dbReference type="InterPro" id="IPR029035">
    <property type="entry name" value="DHS-like_NAD/FAD-binding_dom"/>
</dbReference>
<dbReference type="PANTHER" id="PTHR18968">
    <property type="entry name" value="THIAMINE PYROPHOSPHATE ENZYMES"/>
    <property type="match status" value="1"/>
</dbReference>
<comment type="caution">
    <text evidence="7">The sequence shown here is derived from an EMBL/GenBank/DDBJ whole genome shotgun (WGS) entry which is preliminary data.</text>
</comment>
<evidence type="ECO:0000313" key="7">
    <source>
        <dbReference type="EMBL" id="MFC4352622.1"/>
    </source>
</evidence>
<accession>A0ABV8UMY9</accession>
<keyword evidence="2 3" id="KW-0786">Thiamine pyrophosphate</keyword>
<dbReference type="InterPro" id="IPR000399">
    <property type="entry name" value="TPP-bd_CS"/>
</dbReference>
<dbReference type="InterPro" id="IPR012000">
    <property type="entry name" value="Thiamin_PyroP_enz_cen_dom"/>
</dbReference>
<evidence type="ECO:0000256" key="2">
    <source>
        <dbReference type="ARBA" id="ARBA00023052"/>
    </source>
</evidence>
<feature type="domain" description="Thiamine pyrophosphate enzyme central" evidence="4">
    <location>
        <begin position="189"/>
        <end position="326"/>
    </location>
</feature>
<dbReference type="Pfam" id="PF00205">
    <property type="entry name" value="TPP_enzyme_M"/>
    <property type="match status" value="1"/>
</dbReference>
<dbReference type="Pfam" id="PF02775">
    <property type="entry name" value="TPP_enzyme_C"/>
    <property type="match status" value="1"/>
</dbReference>
<dbReference type="InterPro" id="IPR045229">
    <property type="entry name" value="TPP_enz"/>
</dbReference>
<evidence type="ECO:0000259" key="5">
    <source>
        <dbReference type="Pfam" id="PF02775"/>
    </source>
</evidence>
<keyword evidence="8" id="KW-1185">Reference proteome</keyword>
<dbReference type="SUPFAM" id="SSF52467">
    <property type="entry name" value="DHS-like NAD/FAD-binding domain"/>
    <property type="match status" value="1"/>
</dbReference>
<dbReference type="NCBIfam" id="NF006052">
    <property type="entry name" value="PRK08199.1"/>
    <property type="match status" value="1"/>
</dbReference>
<dbReference type="SUPFAM" id="SSF52518">
    <property type="entry name" value="Thiamin diphosphate-binding fold (THDP-binding)"/>
    <property type="match status" value="2"/>
</dbReference>
<protein>
    <submittedName>
        <fullName evidence="7">Thiamine pyrophosphate-binding protein</fullName>
    </submittedName>
</protein>
<name>A0ABV8UMY9_9PROT</name>
<comment type="similarity">
    <text evidence="1 3">Belongs to the TPP enzyme family.</text>
</comment>